<dbReference type="GO" id="GO:0004435">
    <property type="term" value="F:phosphatidylinositol-4,5-bisphosphate phospholipase C activity"/>
    <property type="evidence" value="ECO:0007669"/>
    <property type="project" value="UniProtKB-EC"/>
</dbReference>
<comment type="catalytic activity">
    <reaction evidence="1">
        <text>a 1,2-diacyl-sn-glycero-3-phospho-(1D-myo-inositol-4,5-bisphosphate) + H2O = 1D-myo-inositol 1,4,5-trisphosphate + a 1,2-diacyl-sn-glycerol + H(+)</text>
        <dbReference type="Rhea" id="RHEA:33179"/>
        <dbReference type="ChEBI" id="CHEBI:15377"/>
        <dbReference type="ChEBI" id="CHEBI:15378"/>
        <dbReference type="ChEBI" id="CHEBI:17815"/>
        <dbReference type="ChEBI" id="CHEBI:58456"/>
        <dbReference type="ChEBI" id="CHEBI:203600"/>
        <dbReference type="EC" id="3.1.4.11"/>
    </reaction>
</comment>
<dbReference type="Pfam" id="PF00387">
    <property type="entry name" value="PI-PLC-Y"/>
    <property type="match status" value="1"/>
</dbReference>
<accession>A0AAE1RMQ5</accession>
<feature type="region of interest" description="Disordered" evidence="2">
    <location>
        <begin position="32"/>
        <end position="95"/>
    </location>
</feature>
<dbReference type="SUPFAM" id="SSF51695">
    <property type="entry name" value="PLC-like phosphodiesterases"/>
    <property type="match status" value="1"/>
</dbReference>
<proteinExistence type="predicted"/>
<dbReference type="PRINTS" id="PR00390">
    <property type="entry name" value="PHPHLIPASEC"/>
</dbReference>
<dbReference type="GO" id="GO:0005886">
    <property type="term" value="C:plasma membrane"/>
    <property type="evidence" value="ECO:0007669"/>
    <property type="project" value="TreeGrafter"/>
</dbReference>
<keyword evidence="1" id="KW-0443">Lipid metabolism</keyword>
<dbReference type="EC" id="3.1.4.11" evidence="1"/>
<dbReference type="InterPro" id="IPR001192">
    <property type="entry name" value="PI-PLC_fam"/>
</dbReference>
<evidence type="ECO:0000313" key="4">
    <source>
        <dbReference type="EMBL" id="KAK4353832.1"/>
    </source>
</evidence>
<dbReference type="PANTHER" id="PTHR10336">
    <property type="entry name" value="PHOSPHOINOSITIDE-SPECIFIC PHOSPHOLIPASE C FAMILY PROTEIN"/>
    <property type="match status" value="1"/>
</dbReference>
<dbReference type="InterPro" id="IPR017946">
    <property type="entry name" value="PLC-like_Pdiesterase_TIM-brl"/>
</dbReference>
<evidence type="ECO:0000256" key="1">
    <source>
        <dbReference type="RuleBase" id="RU361133"/>
    </source>
</evidence>
<dbReference type="Gene3D" id="3.20.20.190">
    <property type="entry name" value="Phosphatidylinositol (PI) phosphodiesterase"/>
    <property type="match status" value="1"/>
</dbReference>
<feature type="compositionally biased region" description="Basic and acidic residues" evidence="2">
    <location>
        <begin position="54"/>
        <end position="69"/>
    </location>
</feature>
<name>A0AAE1RMQ5_9SOLA</name>
<dbReference type="Proteomes" id="UP001291623">
    <property type="component" value="Unassembled WGS sequence"/>
</dbReference>
<reference evidence="4" key="1">
    <citation type="submission" date="2023-12" db="EMBL/GenBank/DDBJ databases">
        <title>Genome assembly of Anisodus tanguticus.</title>
        <authorList>
            <person name="Wang Y.-J."/>
        </authorList>
    </citation>
    <scope>NUCLEOTIDE SEQUENCE</scope>
    <source>
        <strain evidence="4">KB-2021</strain>
        <tissue evidence="4">Leaf</tissue>
    </source>
</reference>
<dbReference type="PROSITE" id="PS50008">
    <property type="entry name" value="PIPLC_Y_DOMAIN"/>
    <property type="match status" value="1"/>
</dbReference>
<gene>
    <name evidence="4" type="ORF">RND71_026026</name>
</gene>
<dbReference type="PANTHER" id="PTHR10336:SF154">
    <property type="entry name" value="PHOSPHOINOSITIDE PHOSPHOLIPASE C 2"/>
    <property type="match status" value="1"/>
</dbReference>
<evidence type="ECO:0000259" key="3">
    <source>
        <dbReference type="PROSITE" id="PS50008"/>
    </source>
</evidence>
<sequence>MLFSPDSCLKDFPSPETLKRCVLISTKPPKEYLQAKEVKEKETAKGTDQADTEAWGREVSDLKARYSDKDDSDDTEADEDDEGDPTSQQNTAPEYKRLIAVHAGRGKGGLSYWLRVDPDKVRRLSLSEQELQKAVPTHVKEIIRFTRGNLLRIYAKGIRFDLTNYNPFVAQTHGAQMVAYNMQVVFVRQNRNAKLIFSAVP</sequence>
<organism evidence="4 5">
    <name type="scientific">Anisodus tanguticus</name>
    <dbReference type="NCBI Taxonomy" id="243964"/>
    <lineage>
        <taxon>Eukaryota</taxon>
        <taxon>Viridiplantae</taxon>
        <taxon>Streptophyta</taxon>
        <taxon>Embryophyta</taxon>
        <taxon>Tracheophyta</taxon>
        <taxon>Spermatophyta</taxon>
        <taxon>Magnoliopsida</taxon>
        <taxon>eudicotyledons</taxon>
        <taxon>Gunneridae</taxon>
        <taxon>Pentapetalae</taxon>
        <taxon>asterids</taxon>
        <taxon>lamiids</taxon>
        <taxon>Solanales</taxon>
        <taxon>Solanaceae</taxon>
        <taxon>Solanoideae</taxon>
        <taxon>Hyoscyameae</taxon>
        <taxon>Anisodus</taxon>
    </lineage>
</organism>
<comment type="caution">
    <text evidence="4">The sequence shown here is derived from an EMBL/GenBank/DDBJ whole genome shotgun (WGS) entry which is preliminary data.</text>
</comment>
<dbReference type="GO" id="GO:0051209">
    <property type="term" value="P:release of sequestered calcium ion into cytosol"/>
    <property type="evidence" value="ECO:0007669"/>
    <property type="project" value="TreeGrafter"/>
</dbReference>
<dbReference type="AlphaFoldDB" id="A0AAE1RMQ5"/>
<feature type="compositionally biased region" description="Basic and acidic residues" evidence="2">
    <location>
        <begin position="32"/>
        <end position="45"/>
    </location>
</feature>
<feature type="domain" description="PI-PLC Y-box" evidence="3">
    <location>
        <begin position="125"/>
        <end position="183"/>
    </location>
</feature>
<dbReference type="SMART" id="SM00149">
    <property type="entry name" value="PLCYc"/>
    <property type="match status" value="1"/>
</dbReference>
<evidence type="ECO:0000313" key="5">
    <source>
        <dbReference type="Proteomes" id="UP001291623"/>
    </source>
</evidence>
<evidence type="ECO:0000256" key="2">
    <source>
        <dbReference type="SAM" id="MobiDB-lite"/>
    </source>
</evidence>
<keyword evidence="5" id="KW-1185">Reference proteome</keyword>
<dbReference type="EMBL" id="JAVYJV010000014">
    <property type="protein sequence ID" value="KAK4353832.1"/>
    <property type="molecule type" value="Genomic_DNA"/>
</dbReference>
<dbReference type="GO" id="GO:0016042">
    <property type="term" value="P:lipid catabolic process"/>
    <property type="evidence" value="ECO:0007669"/>
    <property type="project" value="UniProtKB-KW"/>
</dbReference>
<dbReference type="InterPro" id="IPR001711">
    <property type="entry name" value="PLipase_C_Pinositol-sp_Y"/>
</dbReference>
<feature type="compositionally biased region" description="Acidic residues" evidence="2">
    <location>
        <begin position="70"/>
        <end position="84"/>
    </location>
</feature>
<protein>
    <recommendedName>
        <fullName evidence="1">Phosphoinositide phospholipase C</fullName>
        <ecNumber evidence="1">3.1.4.11</ecNumber>
    </recommendedName>
</protein>
<keyword evidence="1" id="KW-0442">Lipid degradation</keyword>
<keyword evidence="1" id="KW-0378">Hydrolase</keyword>
<dbReference type="GO" id="GO:0048015">
    <property type="term" value="P:phosphatidylinositol-mediated signaling"/>
    <property type="evidence" value="ECO:0007669"/>
    <property type="project" value="TreeGrafter"/>
</dbReference>